<feature type="transmembrane region" description="Helical" evidence="12">
    <location>
        <begin position="645"/>
        <end position="662"/>
    </location>
</feature>
<feature type="transmembrane region" description="Helical" evidence="12">
    <location>
        <begin position="725"/>
        <end position="743"/>
    </location>
</feature>
<dbReference type="InterPro" id="IPR036236">
    <property type="entry name" value="Znf_C2H2_sf"/>
</dbReference>
<comment type="subcellular location">
    <subcellularLocation>
        <location evidence="1">Nucleus</location>
    </subcellularLocation>
</comment>
<sequence>MSRGFAPEAYFRLFKNVFKSLFRLSLIRVIWTRKATFLKIVNFPATKFSPGFYEKCDNKTSLKIESKSFLICTRMVSTLAIFLLFIKITTPQVEYVGFETNETFLLRFFRKWYQGLVMETKNMFFLRNLDPYEIPQKFSSFSSVVEAMLGVITVVALLAGSIVGVCSELLVLMYSLTLWSQVTHFITTLQSQYLASEENDDDENGHSKLKWQGNECKAEIASVISEYRSLQRLAKLLNGAMGDTLPFFIGECLFIYSINWHNFSLLEIDGVVRLYFYAILVSFLIVCCSISRQMQTMRTWVHEYEHSPILNCKEVTLLLDSTSKESVAIEIWGVVTINLSFIGTCLCVIFHFLGMALYITSLRSAIQNMSTGFAPEAYFRLFKNAFRFLFKLSVIRVIWTRKATFLKIINFPTTKLCPGSYEKCDNKASLKIESKSFLLIICVVSTLVVFLRFIEITSPQDEKIEFESNDAFLARFLRKWYQSLVMETKYLFFLRNDDPNRVPQKFWSFRNVVEVILEIITAVTLLSRGIVGVCSELLVLMYSLTLWSQVTKFITTLKSRYLAREENDDDENDAVSHSNLKWKGNECKAETSIVISEYRSLQRLAELLNGAMDDSLPFFIGECLFIYSINWHNFSLVEIDGIVRLYFYIILVSFLIICSSISRQMQTMRTWIHACEHSPILSCKEVTLLLDSISKESVAIEIWGVVTINFAFIGTLLLAVSVLKIIAIATYQVHTNCLIFFIVSPKIRCRILNSLYKIRVGFLYLSIVYWQLYSRCKPMRMKRVKREPSPGGTFPPFGNCPVCGTKYNGSLWHVEVYDVCGHRKCHDCALSQTRICEECEKEKEDEPYYWYPDDYPDYLKVTNGDFKRGEKAWMERIRRANPIFRTFKTIPTFIFDAATLYPLPEPPDAEEDSDGEPEESGEESTSSSAPVVNGYGNDDGEVAGPSRNMYSSTANIPSTSSSQLATDPEPEERFISVVDLRMITEEEDEEEEDDVSPPSALPLVASISSSRPPPRPLSYDPNSIKECYVSIRRLEEELRIVGSIGRNNNQNQIEVVTIKEESEELQIVPVNDRQSISRDDDNDSDVVVLPPVTRSRARQEYFMSRRILREKRGNLQGKSQTRMILPKPSTSTSSRARSIAKAKQQVLKRPAQIVRKPTLQKSASARSSMKTESLNSSQLKWRTPVTCHVCKKTLSNQGNLNRHLLVHTGVKKFECRPCQLLFSRQDKYRSHMLSQWHKDHLAMSKTMIEK</sequence>
<feature type="transmembrane region" description="Helical" evidence="12">
    <location>
        <begin position="331"/>
        <end position="359"/>
    </location>
</feature>
<evidence type="ECO:0000259" key="14">
    <source>
        <dbReference type="PROSITE" id="PS50157"/>
    </source>
</evidence>
<dbReference type="SUPFAM" id="SSF57667">
    <property type="entry name" value="beta-beta-alpha zinc fingers"/>
    <property type="match status" value="1"/>
</dbReference>
<evidence type="ECO:0000256" key="6">
    <source>
        <dbReference type="ARBA" id="ARBA00023015"/>
    </source>
</evidence>
<dbReference type="SMART" id="SM00355">
    <property type="entry name" value="ZnF_C2H2"/>
    <property type="match status" value="2"/>
</dbReference>
<feature type="compositionally biased region" description="Low complexity" evidence="11">
    <location>
        <begin position="951"/>
        <end position="962"/>
    </location>
</feature>
<feature type="transmembrane region" description="Helical" evidence="12">
    <location>
        <begin position="755"/>
        <end position="773"/>
    </location>
</feature>
<keyword evidence="3" id="KW-0677">Repeat</keyword>
<keyword evidence="16" id="KW-1185">Reference proteome</keyword>
<evidence type="ECO:0000256" key="5">
    <source>
        <dbReference type="ARBA" id="ARBA00022833"/>
    </source>
</evidence>
<dbReference type="PANTHER" id="PTHR46105:SF5">
    <property type="entry name" value="ZINC FINGER AND BTB DOMAIN-CONTAINING PROTEIN 44 ISOFORM X1"/>
    <property type="match status" value="1"/>
</dbReference>
<keyword evidence="5" id="KW-0862">Zinc</keyword>
<evidence type="ECO:0000259" key="13">
    <source>
        <dbReference type="PROSITE" id="PS50089"/>
    </source>
</evidence>
<comment type="caution">
    <text evidence="15">The sequence shown here is derived from an EMBL/GenBank/DDBJ whole genome shotgun (WGS) entry which is preliminary data.</text>
</comment>
<feature type="transmembrane region" description="Helical" evidence="12">
    <location>
        <begin position="69"/>
        <end position="88"/>
    </location>
</feature>
<dbReference type="PROSITE" id="PS50157">
    <property type="entry name" value="ZINC_FINGER_C2H2_2"/>
    <property type="match status" value="1"/>
</dbReference>
<dbReference type="PROSITE" id="PS00028">
    <property type="entry name" value="ZINC_FINGER_C2H2_1"/>
    <property type="match status" value="2"/>
</dbReference>
<dbReference type="InterPro" id="IPR001841">
    <property type="entry name" value="Znf_RING"/>
</dbReference>
<evidence type="ECO:0000256" key="10">
    <source>
        <dbReference type="PROSITE-ProRule" id="PRU00042"/>
    </source>
</evidence>
<dbReference type="PANTHER" id="PTHR46105">
    <property type="entry name" value="AGAP004733-PA"/>
    <property type="match status" value="1"/>
</dbReference>
<feature type="domain" description="RING-type" evidence="13">
    <location>
        <begin position="800"/>
        <end position="840"/>
    </location>
</feature>
<feature type="domain" description="C2H2-type" evidence="14">
    <location>
        <begin position="1185"/>
        <end position="1212"/>
    </location>
</feature>
<accession>A0ABP1S9M1</accession>
<keyword evidence="9" id="KW-0539">Nucleus</keyword>
<dbReference type="InterPro" id="IPR013087">
    <property type="entry name" value="Znf_C2H2_type"/>
</dbReference>
<name>A0ABP1S9M1_9HEXA</name>
<dbReference type="InterPro" id="IPR050457">
    <property type="entry name" value="ZnFinger_BTB_dom_contain"/>
</dbReference>
<evidence type="ECO:0008006" key="17">
    <source>
        <dbReference type="Google" id="ProtNLM"/>
    </source>
</evidence>
<keyword evidence="4 10" id="KW-0863">Zinc-finger</keyword>
<evidence type="ECO:0000256" key="9">
    <source>
        <dbReference type="ARBA" id="ARBA00023242"/>
    </source>
</evidence>
<feature type="compositionally biased region" description="Acidic residues" evidence="11">
    <location>
        <begin position="907"/>
        <end position="922"/>
    </location>
</feature>
<dbReference type="EMBL" id="CAXLJM020000164">
    <property type="protein sequence ID" value="CAL8146949.1"/>
    <property type="molecule type" value="Genomic_DNA"/>
</dbReference>
<keyword evidence="12" id="KW-0812">Transmembrane</keyword>
<evidence type="ECO:0000313" key="15">
    <source>
        <dbReference type="EMBL" id="CAL8146949.1"/>
    </source>
</evidence>
<keyword evidence="2" id="KW-0479">Metal-binding</keyword>
<evidence type="ECO:0000256" key="7">
    <source>
        <dbReference type="ARBA" id="ARBA00023125"/>
    </source>
</evidence>
<reference evidence="15 16" key="1">
    <citation type="submission" date="2024-08" db="EMBL/GenBank/DDBJ databases">
        <authorList>
            <person name="Cucini C."/>
            <person name="Frati F."/>
        </authorList>
    </citation>
    <scope>NUCLEOTIDE SEQUENCE [LARGE SCALE GENOMIC DNA]</scope>
</reference>
<feature type="transmembrane region" description="Helical" evidence="12">
    <location>
        <begin position="236"/>
        <end position="258"/>
    </location>
</feature>
<keyword evidence="8" id="KW-0804">Transcription</keyword>
<feature type="region of interest" description="Disordered" evidence="11">
    <location>
        <begin position="900"/>
        <end position="971"/>
    </location>
</feature>
<evidence type="ECO:0000256" key="4">
    <source>
        <dbReference type="ARBA" id="ARBA00022771"/>
    </source>
</evidence>
<organism evidence="15 16">
    <name type="scientific">Orchesella dallaii</name>
    <dbReference type="NCBI Taxonomy" id="48710"/>
    <lineage>
        <taxon>Eukaryota</taxon>
        <taxon>Metazoa</taxon>
        <taxon>Ecdysozoa</taxon>
        <taxon>Arthropoda</taxon>
        <taxon>Hexapoda</taxon>
        <taxon>Collembola</taxon>
        <taxon>Entomobryomorpha</taxon>
        <taxon>Entomobryoidea</taxon>
        <taxon>Orchesellidae</taxon>
        <taxon>Orchesellinae</taxon>
        <taxon>Orchesella</taxon>
    </lineage>
</organism>
<dbReference type="Proteomes" id="UP001642540">
    <property type="component" value="Unassembled WGS sequence"/>
</dbReference>
<feature type="transmembrane region" description="Helical" evidence="12">
    <location>
        <begin position="147"/>
        <end position="171"/>
    </location>
</feature>
<feature type="compositionally biased region" description="Acidic residues" evidence="11">
    <location>
        <begin position="985"/>
        <end position="995"/>
    </location>
</feature>
<evidence type="ECO:0000256" key="1">
    <source>
        <dbReference type="ARBA" id="ARBA00004123"/>
    </source>
</evidence>
<dbReference type="PROSITE" id="PS50089">
    <property type="entry name" value="ZF_RING_2"/>
    <property type="match status" value="1"/>
</dbReference>
<proteinExistence type="predicted"/>
<keyword evidence="12" id="KW-1133">Transmembrane helix</keyword>
<evidence type="ECO:0000256" key="11">
    <source>
        <dbReference type="SAM" id="MobiDB-lite"/>
    </source>
</evidence>
<evidence type="ECO:0000256" key="8">
    <source>
        <dbReference type="ARBA" id="ARBA00023163"/>
    </source>
</evidence>
<keyword evidence="7" id="KW-0238">DNA-binding</keyword>
<gene>
    <name evidence="15" type="ORF">ODALV1_LOCUS30988</name>
</gene>
<keyword evidence="12" id="KW-0472">Membrane</keyword>
<feature type="region of interest" description="Disordered" evidence="11">
    <location>
        <begin position="985"/>
        <end position="1019"/>
    </location>
</feature>
<feature type="transmembrane region" description="Helical" evidence="12">
    <location>
        <begin position="437"/>
        <end position="454"/>
    </location>
</feature>
<feature type="transmembrane region" description="Helical" evidence="12">
    <location>
        <begin position="270"/>
        <end position="290"/>
    </location>
</feature>
<keyword evidence="6" id="KW-0805">Transcription regulation</keyword>
<evidence type="ECO:0000256" key="12">
    <source>
        <dbReference type="SAM" id="Phobius"/>
    </source>
</evidence>
<evidence type="ECO:0000256" key="3">
    <source>
        <dbReference type="ARBA" id="ARBA00022737"/>
    </source>
</evidence>
<evidence type="ECO:0000313" key="16">
    <source>
        <dbReference type="Proteomes" id="UP001642540"/>
    </source>
</evidence>
<dbReference type="Gene3D" id="3.30.160.60">
    <property type="entry name" value="Classic Zinc Finger"/>
    <property type="match status" value="1"/>
</dbReference>
<evidence type="ECO:0000256" key="2">
    <source>
        <dbReference type="ARBA" id="ARBA00022723"/>
    </source>
</evidence>
<feature type="transmembrane region" description="Helical" evidence="12">
    <location>
        <begin position="698"/>
        <end position="719"/>
    </location>
</feature>
<protein>
    <recommendedName>
        <fullName evidence="17">C2H2-type domain-containing protein</fullName>
    </recommendedName>
</protein>